<evidence type="ECO:0000313" key="3">
    <source>
        <dbReference type="EMBL" id="MFC4515248.1"/>
    </source>
</evidence>
<protein>
    <recommendedName>
        <fullName evidence="5">Large membrane protein</fullName>
    </recommendedName>
</protein>
<evidence type="ECO:0000256" key="2">
    <source>
        <dbReference type="SAM" id="Phobius"/>
    </source>
</evidence>
<feature type="compositionally biased region" description="Gly residues" evidence="1">
    <location>
        <begin position="1"/>
        <end position="12"/>
    </location>
</feature>
<organism evidence="3 4">
    <name type="scientific">Streptomyces ehimensis</name>
    <dbReference type="NCBI Taxonomy" id="68195"/>
    <lineage>
        <taxon>Bacteria</taxon>
        <taxon>Bacillati</taxon>
        <taxon>Actinomycetota</taxon>
        <taxon>Actinomycetes</taxon>
        <taxon>Kitasatosporales</taxon>
        <taxon>Streptomycetaceae</taxon>
        <taxon>Streptomyces</taxon>
    </lineage>
</organism>
<feature type="region of interest" description="Disordered" evidence="1">
    <location>
        <begin position="46"/>
        <end position="90"/>
    </location>
</feature>
<keyword evidence="2" id="KW-1133">Transmembrane helix</keyword>
<dbReference type="RefSeq" id="WP_417923207.1">
    <property type="nucleotide sequence ID" value="NZ_JBHSFS010000008.1"/>
</dbReference>
<dbReference type="Proteomes" id="UP001595990">
    <property type="component" value="Unassembled WGS sequence"/>
</dbReference>
<gene>
    <name evidence="3" type="ORF">ACFPEN_20130</name>
</gene>
<keyword evidence="2" id="KW-0472">Membrane</keyword>
<comment type="caution">
    <text evidence="3">The sequence shown here is derived from an EMBL/GenBank/DDBJ whole genome shotgun (WGS) entry which is preliminary data.</text>
</comment>
<reference evidence="4" key="1">
    <citation type="journal article" date="2019" name="Int. J. Syst. Evol. Microbiol.">
        <title>The Global Catalogue of Microorganisms (GCM) 10K type strain sequencing project: providing services to taxonomists for standard genome sequencing and annotation.</title>
        <authorList>
            <consortium name="The Broad Institute Genomics Platform"/>
            <consortium name="The Broad Institute Genome Sequencing Center for Infectious Disease"/>
            <person name="Wu L."/>
            <person name="Ma J."/>
        </authorList>
    </citation>
    <scope>NUCLEOTIDE SEQUENCE [LARGE SCALE GENOMIC DNA]</scope>
    <source>
        <strain evidence="4">CECT 8064</strain>
    </source>
</reference>
<name>A0ABV9BML9_9ACTN</name>
<feature type="compositionally biased region" description="Low complexity" evidence="1">
    <location>
        <begin position="46"/>
        <end position="61"/>
    </location>
</feature>
<feature type="region of interest" description="Disordered" evidence="1">
    <location>
        <begin position="1"/>
        <end position="21"/>
    </location>
</feature>
<evidence type="ECO:0000256" key="1">
    <source>
        <dbReference type="SAM" id="MobiDB-lite"/>
    </source>
</evidence>
<feature type="compositionally biased region" description="Low complexity" evidence="1">
    <location>
        <begin position="413"/>
        <end position="425"/>
    </location>
</feature>
<proteinExistence type="predicted"/>
<keyword evidence="4" id="KW-1185">Reference proteome</keyword>
<sequence length="516" mass="51769">MSTEGGGPGGGPENRRRRHSPLAVASVAAAVLLAGGGGAYWAATATGGAGGTPPRAADTGGTPPPLALDGYGRTSGSGGPSQGIAPGEPDPHGMRYRAEGKLPDGPRTGAVRVADREVTAEQVAALAKALGVTGTPRLVQDTWTVGGSPDAAGPTLQVGRKGPGDWAYSRYGVPGGAHCEHPPGAGPKKGTDSPGCPSFRDGVPSLPPDPAASQPVSEDKAKSVAAPVLKALGLEGARTDAGKTYGAVRIVTADPVVDSLPTYGWQTSLRVGSDAQLVGGSGRLLVPAKGASYPLLSADRALAELNKVPAPGTPAVGGCATPVPYKDDATAPCEGKPGGKPDAKPDGPATVTVRGAVPGLSAQSVGGRPALVPSWLFTADLPGGGKGDTVTIAQPAVDPRFIARQSAPPPGSPGTTPGSGPAKSGVMRVESYTATDGGRKLVLHFWGGVCSDYAASKEESGAAVTVKVTGTEKEPGRYCVMMLKHFDTTVSLDRPLDDRKVVDLGSGETVREQQQK</sequence>
<feature type="region of interest" description="Disordered" evidence="1">
    <location>
        <begin position="178"/>
        <end position="219"/>
    </location>
</feature>
<accession>A0ABV9BML9</accession>
<feature type="region of interest" description="Disordered" evidence="1">
    <location>
        <begin position="402"/>
        <end position="425"/>
    </location>
</feature>
<evidence type="ECO:0008006" key="5">
    <source>
        <dbReference type="Google" id="ProtNLM"/>
    </source>
</evidence>
<evidence type="ECO:0000313" key="4">
    <source>
        <dbReference type="Proteomes" id="UP001595990"/>
    </source>
</evidence>
<keyword evidence="2" id="KW-0812">Transmembrane</keyword>
<dbReference type="EMBL" id="JBHSFS010000008">
    <property type="protein sequence ID" value="MFC4515248.1"/>
    <property type="molecule type" value="Genomic_DNA"/>
</dbReference>
<feature type="transmembrane region" description="Helical" evidence="2">
    <location>
        <begin position="22"/>
        <end position="43"/>
    </location>
</feature>